<dbReference type="InParanoid" id="K3WMC2"/>
<dbReference type="SUPFAM" id="SSF143456">
    <property type="entry name" value="VC0467-like"/>
    <property type="match status" value="1"/>
</dbReference>
<dbReference type="Proteomes" id="UP000019132">
    <property type="component" value="Unassembled WGS sequence"/>
</dbReference>
<dbReference type="PANTHER" id="PTHR30327">
    <property type="entry name" value="UNCHARACTERIZED PROTEIN YQGE"/>
    <property type="match status" value="1"/>
</dbReference>
<dbReference type="HOGENOM" id="CLU_736686_0_0_1"/>
<proteinExistence type="predicted"/>
<dbReference type="STRING" id="431595.K3WMC2"/>
<dbReference type="Gene3D" id="3.40.1740.10">
    <property type="entry name" value="VC0467-like"/>
    <property type="match status" value="1"/>
</dbReference>
<reference evidence="1" key="3">
    <citation type="submission" date="2015-02" db="UniProtKB">
        <authorList>
            <consortium name="EnsemblProtists"/>
        </authorList>
    </citation>
    <scope>IDENTIFICATION</scope>
    <source>
        <strain evidence="1">DAOM BR144</strain>
    </source>
</reference>
<dbReference type="GO" id="GO:0005829">
    <property type="term" value="C:cytosol"/>
    <property type="evidence" value="ECO:0007669"/>
    <property type="project" value="TreeGrafter"/>
</dbReference>
<dbReference type="PANTHER" id="PTHR30327:SF1">
    <property type="entry name" value="UPF0301 PROTEIN YQGE"/>
    <property type="match status" value="1"/>
</dbReference>
<dbReference type="eggNOG" id="ENOG502QV60">
    <property type="taxonomic scope" value="Eukaryota"/>
</dbReference>
<evidence type="ECO:0000313" key="1">
    <source>
        <dbReference type="EnsemblProtists" id="PYU1_T006114"/>
    </source>
</evidence>
<sequence length="309" mass="33847">MSLSKILYRDLVHAAKQFDKHASLRALLSSNLLQRPVIHDTNTRLPHIENFNRCVLEYLENRSFYVPSAGKKSLATLVREKYRMAPSAADRMQVDTAFVALKALNDKLAEAQELGVVGYAATTKKSVEGVVSAQQEPNPLVADVQLAEGLAPGIFLLSHPLLSGIFNRSVIVLTEHSHSGAKGFIVNQPTTNPLIKAFKVHPSIMRAFGSSKVRTGGPVRTEYAEVLHSRADLGGQRIVTTNFHDPEDVTLFMGVDLESAAKAVDENLAKQSDIMFLSGISTWTAGQLENEMKRGTWVAVKAPVSLARY</sequence>
<organism evidence="1 2">
    <name type="scientific">Globisporangium ultimum (strain ATCC 200006 / CBS 805.95 / DAOM BR144)</name>
    <name type="common">Pythium ultimum</name>
    <dbReference type="NCBI Taxonomy" id="431595"/>
    <lineage>
        <taxon>Eukaryota</taxon>
        <taxon>Sar</taxon>
        <taxon>Stramenopiles</taxon>
        <taxon>Oomycota</taxon>
        <taxon>Peronosporomycetes</taxon>
        <taxon>Pythiales</taxon>
        <taxon>Pythiaceae</taxon>
        <taxon>Globisporangium</taxon>
    </lineage>
</organism>
<dbReference type="EnsemblProtists" id="PYU1_T006114">
    <property type="protein sequence ID" value="PYU1_T006114"/>
    <property type="gene ID" value="PYU1_G006102"/>
</dbReference>
<dbReference type="InterPro" id="IPR003774">
    <property type="entry name" value="AlgH-like"/>
</dbReference>
<dbReference type="Pfam" id="PF02622">
    <property type="entry name" value="DUF179"/>
    <property type="match status" value="1"/>
</dbReference>
<reference evidence="2" key="2">
    <citation type="submission" date="2010-04" db="EMBL/GenBank/DDBJ databases">
        <authorList>
            <person name="Buell R."/>
            <person name="Hamilton J."/>
            <person name="Hostetler J."/>
        </authorList>
    </citation>
    <scope>NUCLEOTIDE SEQUENCE [LARGE SCALE GENOMIC DNA]</scope>
    <source>
        <strain evidence="2">DAOM:BR144</strain>
    </source>
</reference>
<dbReference type="EMBL" id="GL376625">
    <property type="status" value="NOT_ANNOTATED_CDS"/>
    <property type="molecule type" value="Genomic_DNA"/>
</dbReference>
<accession>K3WMC2</accession>
<keyword evidence="2" id="KW-1185">Reference proteome</keyword>
<dbReference type="VEuPathDB" id="FungiDB:PYU1_G006102"/>
<protein>
    <submittedName>
        <fullName evidence="1">Uncharacterized protein</fullName>
    </submittedName>
</protein>
<dbReference type="OMA" id="EMSCMPP"/>
<reference evidence="2" key="1">
    <citation type="journal article" date="2010" name="Genome Biol.">
        <title>Genome sequence of the necrotrophic plant pathogen Pythium ultimum reveals original pathogenicity mechanisms and effector repertoire.</title>
        <authorList>
            <person name="Levesque C.A."/>
            <person name="Brouwer H."/>
            <person name="Cano L."/>
            <person name="Hamilton J.P."/>
            <person name="Holt C."/>
            <person name="Huitema E."/>
            <person name="Raffaele S."/>
            <person name="Robideau G.P."/>
            <person name="Thines M."/>
            <person name="Win J."/>
            <person name="Zerillo M.M."/>
            <person name="Beakes G.W."/>
            <person name="Boore J.L."/>
            <person name="Busam D."/>
            <person name="Dumas B."/>
            <person name="Ferriera S."/>
            <person name="Fuerstenberg S.I."/>
            <person name="Gachon C.M."/>
            <person name="Gaulin E."/>
            <person name="Govers F."/>
            <person name="Grenville-Briggs L."/>
            <person name="Horner N."/>
            <person name="Hostetler J."/>
            <person name="Jiang R.H."/>
            <person name="Johnson J."/>
            <person name="Krajaejun T."/>
            <person name="Lin H."/>
            <person name="Meijer H.J."/>
            <person name="Moore B."/>
            <person name="Morris P."/>
            <person name="Phuntmart V."/>
            <person name="Puiu D."/>
            <person name="Shetty J."/>
            <person name="Stajich J.E."/>
            <person name="Tripathy S."/>
            <person name="Wawra S."/>
            <person name="van West P."/>
            <person name="Whitty B.R."/>
            <person name="Coutinho P.M."/>
            <person name="Henrissat B."/>
            <person name="Martin F."/>
            <person name="Thomas P.D."/>
            <person name="Tyler B.M."/>
            <person name="De Vries R.P."/>
            <person name="Kamoun S."/>
            <person name="Yandell M."/>
            <person name="Tisserat N."/>
            <person name="Buell C.R."/>
        </authorList>
    </citation>
    <scope>NUCLEOTIDE SEQUENCE</scope>
    <source>
        <strain evidence="2">DAOM:BR144</strain>
    </source>
</reference>
<name>K3WMC2_GLOUD</name>
<dbReference type="AlphaFoldDB" id="K3WMC2"/>
<evidence type="ECO:0000313" key="2">
    <source>
        <dbReference type="Proteomes" id="UP000019132"/>
    </source>
</evidence>